<name>A0A0E9VSX8_ANGAN</name>
<reference evidence="1" key="1">
    <citation type="submission" date="2014-11" db="EMBL/GenBank/DDBJ databases">
        <authorList>
            <person name="Amaro Gonzalez C."/>
        </authorList>
    </citation>
    <scope>NUCLEOTIDE SEQUENCE</scope>
</reference>
<organism evidence="1">
    <name type="scientific">Anguilla anguilla</name>
    <name type="common">European freshwater eel</name>
    <name type="synonym">Muraena anguilla</name>
    <dbReference type="NCBI Taxonomy" id="7936"/>
    <lineage>
        <taxon>Eukaryota</taxon>
        <taxon>Metazoa</taxon>
        <taxon>Chordata</taxon>
        <taxon>Craniata</taxon>
        <taxon>Vertebrata</taxon>
        <taxon>Euteleostomi</taxon>
        <taxon>Actinopterygii</taxon>
        <taxon>Neopterygii</taxon>
        <taxon>Teleostei</taxon>
        <taxon>Anguilliformes</taxon>
        <taxon>Anguillidae</taxon>
        <taxon>Anguilla</taxon>
    </lineage>
</organism>
<dbReference type="EMBL" id="GBXM01027435">
    <property type="protein sequence ID" value="JAH81142.1"/>
    <property type="molecule type" value="Transcribed_RNA"/>
</dbReference>
<sequence length="22" mass="2336">MVLLHSQTGLCFLHTGLPLAPS</sequence>
<proteinExistence type="predicted"/>
<reference evidence="1" key="2">
    <citation type="journal article" date="2015" name="Fish Shellfish Immunol.">
        <title>Early steps in the European eel (Anguilla anguilla)-Vibrio vulnificus interaction in the gills: Role of the RtxA13 toxin.</title>
        <authorList>
            <person name="Callol A."/>
            <person name="Pajuelo D."/>
            <person name="Ebbesson L."/>
            <person name="Teles M."/>
            <person name="MacKenzie S."/>
            <person name="Amaro C."/>
        </authorList>
    </citation>
    <scope>NUCLEOTIDE SEQUENCE</scope>
</reference>
<evidence type="ECO:0000313" key="1">
    <source>
        <dbReference type="EMBL" id="JAH81142.1"/>
    </source>
</evidence>
<accession>A0A0E9VSX8</accession>
<protein>
    <submittedName>
        <fullName evidence="1">Uncharacterized protein</fullName>
    </submittedName>
</protein>
<dbReference type="AlphaFoldDB" id="A0A0E9VSX8"/>